<dbReference type="EMBL" id="AQFT01000001">
    <property type="protein sequence ID" value="EMZ39693.1"/>
    <property type="molecule type" value="Genomic_DNA"/>
</dbReference>
<comment type="caution">
    <text evidence="4">The sequence shown here is derived from an EMBL/GenBank/DDBJ whole genome shotgun (WGS) entry which is preliminary data.</text>
</comment>
<keyword evidence="5" id="KW-1185">Reference proteome</keyword>
<keyword evidence="1" id="KW-0328">Glycosyltransferase</keyword>
<gene>
    <name evidence="4" type="ORF">C823_00026</name>
</gene>
<dbReference type="eggNOG" id="COG1215">
    <property type="taxonomic scope" value="Bacteria"/>
</dbReference>
<dbReference type="CDD" id="cd00761">
    <property type="entry name" value="Glyco_tranf_GTA_type"/>
    <property type="match status" value="1"/>
</dbReference>
<dbReference type="Gene3D" id="3.90.550.10">
    <property type="entry name" value="Spore Coat Polysaccharide Biosynthesis Protein SpsA, Chain A"/>
    <property type="match status" value="1"/>
</dbReference>
<dbReference type="Proteomes" id="UP000012589">
    <property type="component" value="Unassembled WGS sequence"/>
</dbReference>
<dbReference type="InterPro" id="IPR001173">
    <property type="entry name" value="Glyco_trans_2-like"/>
</dbReference>
<proteinExistence type="predicted"/>
<sequence length="321" mass="37712">MKKTPLISVIVPVFNVQEYVGKCVMSIRKQTYEHLEIVLIDDGSTDLSGLLCDKIKKLDARIQVIHKENGGLSSARNAGIDYAHGDFLFFVDSDDWIDPDTLELLVRIAECEHADIVECSYRNVFTDHVEEETSNTGELVIGDAAFAMQSQLDWRYFKSVAWNKLYKKSIFEDGKRYQIGRYHEDEFFTHQAFFSAKKLAYIDLSKYNYVRERDGSITGKVSSTILDGCYALRERVDFAIEKKMNEQLIHNIENVYCYFVFDRLYKCKRAEILDDRVEQLLEFVRNDRSQILLWNISERYKKLYETLCGSYEQFIHEWENY</sequence>
<evidence type="ECO:0000256" key="1">
    <source>
        <dbReference type="ARBA" id="ARBA00022676"/>
    </source>
</evidence>
<keyword evidence="2" id="KW-0808">Transferase</keyword>
<evidence type="ECO:0000259" key="3">
    <source>
        <dbReference type="Pfam" id="PF00535"/>
    </source>
</evidence>
<organism evidence="4 5">
    <name type="scientific">Eubacterium plexicaudatum ASF492</name>
    <dbReference type="NCBI Taxonomy" id="1235802"/>
    <lineage>
        <taxon>Bacteria</taxon>
        <taxon>Bacillati</taxon>
        <taxon>Bacillota</taxon>
        <taxon>Clostridia</taxon>
        <taxon>Eubacteriales</taxon>
        <taxon>Eubacteriaceae</taxon>
        <taxon>Eubacterium</taxon>
    </lineage>
</organism>
<evidence type="ECO:0000256" key="2">
    <source>
        <dbReference type="ARBA" id="ARBA00022679"/>
    </source>
</evidence>
<dbReference type="Pfam" id="PF00535">
    <property type="entry name" value="Glycos_transf_2"/>
    <property type="match status" value="1"/>
</dbReference>
<name>N2BMI5_9FIRM</name>
<dbReference type="InterPro" id="IPR029044">
    <property type="entry name" value="Nucleotide-diphossugar_trans"/>
</dbReference>
<accession>N2BMI5</accession>
<dbReference type="STRING" id="1235802.C823_00026"/>
<dbReference type="HOGENOM" id="CLU_025996_25_1_9"/>
<dbReference type="PATRIC" id="fig|1235802.3.peg.26"/>
<dbReference type="PANTHER" id="PTHR22916">
    <property type="entry name" value="GLYCOSYLTRANSFERASE"/>
    <property type="match status" value="1"/>
</dbReference>
<dbReference type="GO" id="GO:0016757">
    <property type="term" value="F:glycosyltransferase activity"/>
    <property type="evidence" value="ECO:0007669"/>
    <property type="project" value="UniProtKB-KW"/>
</dbReference>
<dbReference type="SUPFAM" id="SSF53448">
    <property type="entry name" value="Nucleotide-diphospho-sugar transferases"/>
    <property type="match status" value="1"/>
</dbReference>
<dbReference type="OrthoDB" id="1771649at2"/>
<feature type="domain" description="Glycosyltransferase 2-like" evidence="3">
    <location>
        <begin position="8"/>
        <end position="172"/>
    </location>
</feature>
<evidence type="ECO:0000313" key="5">
    <source>
        <dbReference type="Proteomes" id="UP000012589"/>
    </source>
</evidence>
<reference evidence="4 5" key="1">
    <citation type="journal article" date="2014" name="Genome Announc.">
        <title>Draft genome sequences of the altered schaedler flora, a defined bacterial community from gnotobiotic mice.</title>
        <authorList>
            <person name="Wannemuehler M.J."/>
            <person name="Overstreet A.M."/>
            <person name="Ward D.V."/>
            <person name="Phillips G.J."/>
        </authorList>
    </citation>
    <scope>NUCLEOTIDE SEQUENCE [LARGE SCALE GENOMIC DNA]</scope>
    <source>
        <strain evidence="4 5">ASF492</strain>
    </source>
</reference>
<dbReference type="PANTHER" id="PTHR22916:SF51">
    <property type="entry name" value="GLYCOSYLTRANSFERASE EPSH-RELATED"/>
    <property type="match status" value="1"/>
</dbReference>
<evidence type="ECO:0000313" key="4">
    <source>
        <dbReference type="EMBL" id="EMZ39693.1"/>
    </source>
</evidence>
<dbReference type="AlphaFoldDB" id="N2BMI5"/>
<protein>
    <recommendedName>
        <fullName evidence="3">Glycosyltransferase 2-like domain-containing protein</fullName>
    </recommendedName>
</protein>